<evidence type="ECO:0000313" key="5">
    <source>
        <dbReference type="EMBL" id="MFB9886936.1"/>
    </source>
</evidence>
<comment type="caution">
    <text evidence="5">The sequence shown here is derived from an EMBL/GenBank/DDBJ whole genome shotgun (WGS) entry which is preliminary data.</text>
</comment>
<dbReference type="Proteomes" id="UP001589628">
    <property type="component" value="Unassembled WGS sequence"/>
</dbReference>
<sequence>MMRPEQLNISVLVSVGSHPKTGRSRRADQDARAVEMALQLEQSQLQVLHAGQADEPALRQYLGMGLACLDVLALPEGADVVPALVRELKQSGADLVLTGVQAESGESSGLTPYLLAEQLGWAFVPRVAAIESCSSGKLKVLQALPRGQRRAVQVTLPCVLSIDSAAPTPRQSAFGPAQRGQIQVLVPDSATPVAQQDWQVQPARKRPKRLKMVKAKTAAERFKAATAKAASEGGQVLVPKTAEEGAAAILKLLREEGVLR</sequence>
<protein>
    <submittedName>
        <fullName evidence="5">Electron transfer flavoprotein subunit beta</fullName>
    </submittedName>
</protein>
<dbReference type="InterPro" id="IPR014730">
    <property type="entry name" value="ETF_a/b_N"/>
</dbReference>
<dbReference type="Gene3D" id="3.40.50.620">
    <property type="entry name" value="HUPs"/>
    <property type="match status" value="1"/>
</dbReference>
<organism evidence="5 6">
    <name type="scientific">Balneatrix alpica</name>
    <dbReference type="NCBI Taxonomy" id="75684"/>
    <lineage>
        <taxon>Bacteria</taxon>
        <taxon>Pseudomonadati</taxon>
        <taxon>Pseudomonadota</taxon>
        <taxon>Gammaproteobacteria</taxon>
        <taxon>Oceanospirillales</taxon>
        <taxon>Balneatrichaceae</taxon>
        <taxon>Balneatrix</taxon>
    </lineage>
</organism>
<evidence type="ECO:0000256" key="2">
    <source>
        <dbReference type="ARBA" id="ARBA00022448"/>
    </source>
</evidence>
<dbReference type="RefSeq" id="WP_342667438.1">
    <property type="nucleotide sequence ID" value="NZ_JAUESS010000001.1"/>
</dbReference>
<dbReference type="SUPFAM" id="SSF52402">
    <property type="entry name" value="Adenine nucleotide alpha hydrolases-like"/>
    <property type="match status" value="1"/>
</dbReference>
<evidence type="ECO:0000256" key="3">
    <source>
        <dbReference type="ARBA" id="ARBA00022982"/>
    </source>
</evidence>
<keyword evidence="2" id="KW-0813">Transport</keyword>
<dbReference type="InterPro" id="IPR012255">
    <property type="entry name" value="ETF_b"/>
</dbReference>
<accession>A0ABV5ZFI7</accession>
<name>A0ABV5ZFI7_9GAMM</name>
<keyword evidence="6" id="KW-1185">Reference proteome</keyword>
<keyword evidence="3" id="KW-0249">Electron transport</keyword>
<comment type="similarity">
    <text evidence="1">Belongs to the ETF beta-subunit/FixA family.</text>
</comment>
<dbReference type="EMBL" id="JBHLZN010000003">
    <property type="protein sequence ID" value="MFB9886936.1"/>
    <property type="molecule type" value="Genomic_DNA"/>
</dbReference>
<dbReference type="PANTHER" id="PTHR21294:SF8">
    <property type="entry name" value="ELECTRON TRANSFER FLAVOPROTEIN SUBUNIT BETA"/>
    <property type="match status" value="1"/>
</dbReference>
<dbReference type="PANTHER" id="PTHR21294">
    <property type="entry name" value="ELECTRON TRANSFER FLAVOPROTEIN BETA-SUBUNIT"/>
    <property type="match status" value="1"/>
</dbReference>
<evidence type="ECO:0000256" key="1">
    <source>
        <dbReference type="ARBA" id="ARBA00007557"/>
    </source>
</evidence>
<feature type="domain" description="Electron transfer flavoprotein alpha/beta-subunit N-terminal" evidence="4">
    <location>
        <begin position="30"/>
        <end position="186"/>
    </location>
</feature>
<evidence type="ECO:0000259" key="4">
    <source>
        <dbReference type="Pfam" id="PF01012"/>
    </source>
</evidence>
<proteinExistence type="inferred from homology"/>
<evidence type="ECO:0000313" key="6">
    <source>
        <dbReference type="Proteomes" id="UP001589628"/>
    </source>
</evidence>
<dbReference type="Pfam" id="PF01012">
    <property type="entry name" value="ETF"/>
    <property type="match status" value="1"/>
</dbReference>
<dbReference type="InterPro" id="IPR014729">
    <property type="entry name" value="Rossmann-like_a/b/a_fold"/>
</dbReference>
<gene>
    <name evidence="5" type="ORF">ACFFLH_10965</name>
</gene>
<reference evidence="5 6" key="1">
    <citation type="submission" date="2024-09" db="EMBL/GenBank/DDBJ databases">
        <authorList>
            <person name="Sun Q."/>
            <person name="Mori K."/>
        </authorList>
    </citation>
    <scope>NUCLEOTIDE SEQUENCE [LARGE SCALE GENOMIC DNA]</scope>
    <source>
        <strain evidence="5 6">ATCC 51285</strain>
    </source>
</reference>